<dbReference type="Gene3D" id="3.30.450.20">
    <property type="entry name" value="PAS domain"/>
    <property type="match status" value="1"/>
</dbReference>
<evidence type="ECO:0000259" key="5">
    <source>
        <dbReference type="PROSITE" id="PS01124"/>
    </source>
</evidence>
<dbReference type="SUPFAM" id="SSF46689">
    <property type="entry name" value="Homeodomain-like"/>
    <property type="match status" value="1"/>
</dbReference>
<keyword evidence="4" id="KW-0472">Membrane</keyword>
<evidence type="ECO:0000256" key="4">
    <source>
        <dbReference type="SAM" id="Phobius"/>
    </source>
</evidence>
<dbReference type="InterPro" id="IPR018062">
    <property type="entry name" value="HTH_AraC-typ_CS"/>
</dbReference>
<evidence type="ECO:0000313" key="7">
    <source>
        <dbReference type="Proteomes" id="UP000426246"/>
    </source>
</evidence>
<evidence type="ECO:0000256" key="2">
    <source>
        <dbReference type="ARBA" id="ARBA00023125"/>
    </source>
</evidence>
<organism evidence="6 7">
    <name type="scientific">Paenibacillus psychroresistens</name>
    <dbReference type="NCBI Taxonomy" id="1778678"/>
    <lineage>
        <taxon>Bacteria</taxon>
        <taxon>Bacillati</taxon>
        <taxon>Bacillota</taxon>
        <taxon>Bacilli</taxon>
        <taxon>Bacillales</taxon>
        <taxon>Paenibacillaceae</taxon>
        <taxon>Paenibacillus</taxon>
    </lineage>
</organism>
<feature type="transmembrane region" description="Helical" evidence="4">
    <location>
        <begin position="15"/>
        <end position="38"/>
    </location>
</feature>
<feature type="domain" description="HTH araC/xylS-type" evidence="5">
    <location>
        <begin position="642"/>
        <end position="741"/>
    </location>
</feature>
<keyword evidence="7" id="KW-1185">Reference proteome</keyword>
<dbReference type="OrthoDB" id="2503690at2"/>
<name>A0A6B8RSI0_9BACL</name>
<dbReference type="SMART" id="SM00342">
    <property type="entry name" value="HTH_ARAC"/>
    <property type="match status" value="1"/>
</dbReference>
<evidence type="ECO:0000256" key="3">
    <source>
        <dbReference type="ARBA" id="ARBA00023163"/>
    </source>
</evidence>
<dbReference type="PANTHER" id="PTHR43280:SF2">
    <property type="entry name" value="HTH-TYPE TRANSCRIPTIONAL REGULATOR EXSA"/>
    <property type="match status" value="1"/>
</dbReference>
<dbReference type="Gene3D" id="1.10.10.60">
    <property type="entry name" value="Homeodomain-like"/>
    <property type="match status" value="2"/>
</dbReference>
<dbReference type="AlphaFoldDB" id="A0A6B8RSI0"/>
<feature type="transmembrane region" description="Helical" evidence="4">
    <location>
        <begin position="304"/>
        <end position="322"/>
    </location>
</feature>
<dbReference type="Proteomes" id="UP000426246">
    <property type="component" value="Chromosome"/>
</dbReference>
<keyword evidence="4" id="KW-0812">Transmembrane</keyword>
<dbReference type="PROSITE" id="PS00041">
    <property type="entry name" value="HTH_ARAC_FAMILY_1"/>
    <property type="match status" value="1"/>
</dbReference>
<protein>
    <submittedName>
        <fullName evidence="6">AraC family transcriptional regulator</fullName>
    </submittedName>
</protein>
<dbReference type="Pfam" id="PF12833">
    <property type="entry name" value="HTH_18"/>
    <property type="match status" value="1"/>
</dbReference>
<keyword evidence="2" id="KW-0238">DNA-binding</keyword>
<gene>
    <name evidence="6" type="ORF">EHS13_26470</name>
</gene>
<sequence length="743" mass="85407">MLLRTRGNQKVYRNILMSIILCIVITLLISSTILYISFNAIALKQVYQSDSKSLMETSQTISTITEIVSKLSFQIYRDYSITKLFYYEKPNIYDVTFAMDQLISYRLAMPFIDSIYVYSGISDIFYVSSNNSQSGLQTKTDLGDPSMVGILGHFQDYIPFQPIPRTYIQGTIDQKEISSYSFLCYDAINSNHTLNSAVVVNISESWINRSAGKTYNTSNEFIINSAGLLFSNNESDPIMTDYSTKKYMKKILADSDSSGYIVDLVNRTKSLISYTKPDTLGWRYIRVTPYADITQEIRSMRLKTIYISLAILLIGLFFSFYTSKKLYTPIDKVLNRIRALEIEQRNSLQILRQDFLRNIILGKESYSSKALQGKLNYFGSKINILNSSQLVLIKIDHFSEAVEKYKEEIKLIRYAMMNITTEIGFPYFNVEAIDMGDDQVLLLLTARDNTQVPNEAIFSEMIQGMSSAILDYLKLSVSITISPVKETAEQSILLYKQVMEASFHRLFKGPSSLIFSEQIMNYKVKEYIYPAQKEKHLVECLMTGKSAEAQKIYSEIVSETEDYPYSVVQLAISHLMLTTDSVINTIKKNNALILQPDFDSTILPLNQVESIEEINQQFYGLFDELKRKLEEKRSNKHEDMIKRMNEIIERDYSNPNLCLNSIAEEMDMSPIYISRLYKQQTLIALSDVIQEVRMNKSKNMLKETNLSVADIAEKTGFTSSSYFYRMFKKCNGVTPNDFRKQLI</sequence>
<dbReference type="InterPro" id="IPR018060">
    <property type="entry name" value="HTH_AraC"/>
</dbReference>
<dbReference type="PROSITE" id="PS01124">
    <property type="entry name" value="HTH_ARAC_FAMILY_2"/>
    <property type="match status" value="1"/>
</dbReference>
<reference evidence="7" key="1">
    <citation type="submission" date="2018-11" db="EMBL/GenBank/DDBJ databases">
        <title>Complete genome sequence of Paenibacillus sp. ML311-T8.</title>
        <authorList>
            <person name="Nam Y.-D."/>
            <person name="Kang J."/>
            <person name="Chung W.-H."/>
            <person name="Park Y.S."/>
        </authorList>
    </citation>
    <scope>NUCLEOTIDE SEQUENCE [LARGE SCALE GENOMIC DNA]</scope>
    <source>
        <strain evidence="7">ML311-T8</strain>
    </source>
</reference>
<accession>A0A6B8RSI0</accession>
<dbReference type="EMBL" id="CP034235">
    <property type="protein sequence ID" value="QGQ98178.1"/>
    <property type="molecule type" value="Genomic_DNA"/>
</dbReference>
<dbReference type="PRINTS" id="PR00032">
    <property type="entry name" value="HTHARAC"/>
</dbReference>
<keyword evidence="4" id="KW-1133">Transmembrane helix</keyword>
<dbReference type="KEGG" id="ppsc:EHS13_26470"/>
<dbReference type="GO" id="GO:0003700">
    <property type="term" value="F:DNA-binding transcription factor activity"/>
    <property type="evidence" value="ECO:0007669"/>
    <property type="project" value="InterPro"/>
</dbReference>
<dbReference type="InterPro" id="IPR009057">
    <property type="entry name" value="Homeodomain-like_sf"/>
</dbReference>
<dbReference type="RefSeq" id="WP_155703280.1">
    <property type="nucleotide sequence ID" value="NZ_CP034235.1"/>
</dbReference>
<keyword evidence="1" id="KW-0805">Transcription regulation</keyword>
<dbReference type="PANTHER" id="PTHR43280">
    <property type="entry name" value="ARAC-FAMILY TRANSCRIPTIONAL REGULATOR"/>
    <property type="match status" value="1"/>
</dbReference>
<dbReference type="GO" id="GO:0043565">
    <property type="term" value="F:sequence-specific DNA binding"/>
    <property type="evidence" value="ECO:0007669"/>
    <property type="project" value="InterPro"/>
</dbReference>
<keyword evidence="3" id="KW-0804">Transcription</keyword>
<evidence type="ECO:0000256" key="1">
    <source>
        <dbReference type="ARBA" id="ARBA00023015"/>
    </source>
</evidence>
<evidence type="ECO:0000313" key="6">
    <source>
        <dbReference type="EMBL" id="QGQ98178.1"/>
    </source>
</evidence>
<dbReference type="InterPro" id="IPR020449">
    <property type="entry name" value="Tscrpt_reg_AraC-type_HTH"/>
</dbReference>
<proteinExistence type="predicted"/>